<feature type="non-terminal residue" evidence="2">
    <location>
        <position position="1"/>
    </location>
</feature>
<organism evidence="2 3">
    <name type="scientific">Mucuna pruriens</name>
    <name type="common">Velvet bean</name>
    <name type="synonym">Dolichos pruriens</name>
    <dbReference type="NCBI Taxonomy" id="157652"/>
    <lineage>
        <taxon>Eukaryota</taxon>
        <taxon>Viridiplantae</taxon>
        <taxon>Streptophyta</taxon>
        <taxon>Embryophyta</taxon>
        <taxon>Tracheophyta</taxon>
        <taxon>Spermatophyta</taxon>
        <taxon>Magnoliopsida</taxon>
        <taxon>eudicotyledons</taxon>
        <taxon>Gunneridae</taxon>
        <taxon>Pentapetalae</taxon>
        <taxon>rosids</taxon>
        <taxon>fabids</taxon>
        <taxon>Fabales</taxon>
        <taxon>Fabaceae</taxon>
        <taxon>Papilionoideae</taxon>
        <taxon>50 kb inversion clade</taxon>
        <taxon>NPAAA clade</taxon>
        <taxon>indigoferoid/millettioid clade</taxon>
        <taxon>Phaseoleae</taxon>
        <taxon>Mucuna</taxon>
    </lineage>
</organism>
<dbReference type="Gene3D" id="2.40.70.10">
    <property type="entry name" value="Acid Proteases"/>
    <property type="match status" value="1"/>
</dbReference>
<protein>
    <recommendedName>
        <fullName evidence="4">Gag-asp_proteas domain-containing protein</fullName>
    </recommendedName>
</protein>
<accession>A0A371IF82</accession>
<comment type="caution">
    <text evidence="2">The sequence shown here is derived from an EMBL/GenBank/DDBJ whole genome shotgun (WGS) entry which is preliminary data.</text>
</comment>
<reference evidence="2" key="1">
    <citation type="submission" date="2018-05" db="EMBL/GenBank/DDBJ databases">
        <title>Draft genome of Mucuna pruriens seed.</title>
        <authorList>
            <person name="Nnadi N.E."/>
            <person name="Vos R."/>
            <person name="Hasami M.H."/>
            <person name="Devisetty U.K."/>
            <person name="Aguiy J.C."/>
        </authorList>
    </citation>
    <scope>NUCLEOTIDE SEQUENCE [LARGE SCALE GENOMIC DNA]</scope>
    <source>
        <strain evidence="2">JCA_2017</strain>
    </source>
</reference>
<evidence type="ECO:0000313" key="3">
    <source>
        <dbReference type="Proteomes" id="UP000257109"/>
    </source>
</evidence>
<dbReference type="PANTHER" id="PTHR33067">
    <property type="entry name" value="RNA-DIRECTED DNA POLYMERASE-RELATED"/>
    <property type="match status" value="1"/>
</dbReference>
<feature type="compositionally biased region" description="Polar residues" evidence="1">
    <location>
        <begin position="107"/>
        <end position="118"/>
    </location>
</feature>
<evidence type="ECO:0008006" key="4">
    <source>
        <dbReference type="Google" id="ProtNLM"/>
    </source>
</evidence>
<proteinExistence type="predicted"/>
<dbReference type="OrthoDB" id="778454at2759"/>
<keyword evidence="3" id="KW-1185">Reference proteome</keyword>
<dbReference type="Proteomes" id="UP000257109">
    <property type="component" value="Unassembled WGS sequence"/>
</dbReference>
<dbReference type="InterPro" id="IPR021109">
    <property type="entry name" value="Peptidase_aspartic_dom_sf"/>
</dbReference>
<gene>
    <name evidence="2" type="ORF">CR513_01392</name>
</gene>
<sequence length="294" mass="33462">MPSLSQANYQQQGQRYQAPPVCQQPHQQMPSRENNSAIEDLILQFQQNITATIHDLKMQVGHWPVLECSPHRRFQIRKGEKSAQRAYKVVKSYHSWPSRSRVHDQLKTSPNQEPTPGCSNRPRMFHCHSPTKQKVEINISLLNAIKQIPKYAKFLKELCVHKRKGTVETGGVVSLLVRHKDTSISIQRVLARKCQDPDIFIIPCTIGDRTFTDAMLDLRASINVMLASIYRSLNLGDLEPTGMVIQLANKNVVQPLGILEDVIIRVNELIFLGDFYVLDMEDEASREGSTLILE</sequence>
<evidence type="ECO:0000256" key="1">
    <source>
        <dbReference type="SAM" id="MobiDB-lite"/>
    </source>
</evidence>
<dbReference type="AlphaFoldDB" id="A0A371IF82"/>
<feature type="compositionally biased region" description="Low complexity" evidence="1">
    <location>
        <begin position="1"/>
        <end position="18"/>
    </location>
</feature>
<dbReference type="CDD" id="cd00303">
    <property type="entry name" value="retropepsin_like"/>
    <property type="match status" value="1"/>
</dbReference>
<dbReference type="EMBL" id="QJKJ01000238">
    <property type="protein sequence ID" value="RDY13635.1"/>
    <property type="molecule type" value="Genomic_DNA"/>
</dbReference>
<feature type="region of interest" description="Disordered" evidence="1">
    <location>
        <begin position="98"/>
        <end position="122"/>
    </location>
</feature>
<dbReference type="PANTHER" id="PTHR33067:SF15">
    <property type="entry name" value="RNA-DIRECTED DNA POLYMERASE"/>
    <property type="match status" value="1"/>
</dbReference>
<evidence type="ECO:0000313" key="2">
    <source>
        <dbReference type="EMBL" id="RDY13635.1"/>
    </source>
</evidence>
<name>A0A371IF82_MUCPR</name>
<feature type="compositionally biased region" description="Polar residues" evidence="1">
    <location>
        <begin position="24"/>
        <end position="33"/>
    </location>
</feature>
<feature type="region of interest" description="Disordered" evidence="1">
    <location>
        <begin position="1"/>
        <end position="33"/>
    </location>
</feature>